<accession>A0ABV8TWY7</accession>
<evidence type="ECO:0000256" key="7">
    <source>
        <dbReference type="SAM" id="MobiDB-lite"/>
    </source>
</evidence>
<evidence type="ECO:0000256" key="1">
    <source>
        <dbReference type="ARBA" id="ARBA00004651"/>
    </source>
</evidence>
<dbReference type="InterPro" id="IPR027417">
    <property type="entry name" value="P-loop_NTPase"/>
</dbReference>
<dbReference type="SUPFAM" id="SSF90123">
    <property type="entry name" value="ABC transporter transmembrane region"/>
    <property type="match status" value="2"/>
</dbReference>
<name>A0ABV8TWY7_9ACTN</name>
<feature type="region of interest" description="Disordered" evidence="7">
    <location>
        <begin position="848"/>
        <end position="868"/>
    </location>
</feature>
<feature type="transmembrane region" description="Helical" evidence="8">
    <location>
        <begin position="12"/>
        <end position="30"/>
    </location>
</feature>
<reference evidence="12" key="1">
    <citation type="journal article" date="2019" name="Int. J. Syst. Evol. Microbiol.">
        <title>The Global Catalogue of Microorganisms (GCM) 10K type strain sequencing project: providing services to taxonomists for standard genome sequencing and annotation.</title>
        <authorList>
            <consortium name="The Broad Institute Genomics Platform"/>
            <consortium name="The Broad Institute Genome Sequencing Center for Infectious Disease"/>
            <person name="Wu L."/>
            <person name="Ma J."/>
        </authorList>
    </citation>
    <scope>NUCLEOTIDE SEQUENCE [LARGE SCALE GENOMIC DNA]</scope>
    <source>
        <strain evidence="12">IBRC-M 10908</strain>
    </source>
</reference>
<comment type="caution">
    <text evidence="11">The sequence shown here is derived from an EMBL/GenBank/DDBJ whole genome shotgun (WGS) entry which is preliminary data.</text>
</comment>
<dbReference type="CDD" id="cd00267">
    <property type="entry name" value="ABC_ATPase"/>
    <property type="match status" value="1"/>
</dbReference>
<feature type="transmembrane region" description="Helical" evidence="8">
    <location>
        <begin position="660"/>
        <end position="680"/>
    </location>
</feature>
<evidence type="ECO:0000256" key="6">
    <source>
        <dbReference type="ARBA" id="ARBA00023136"/>
    </source>
</evidence>
<dbReference type="PANTHER" id="PTHR24221:SF654">
    <property type="entry name" value="ATP-BINDING CASSETTE SUB-FAMILY B MEMBER 6"/>
    <property type="match status" value="1"/>
</dbReference>
<dbReference type="InterPro" id="IPR039421">
    <property type="entry name" value="Type_1_exporter"/>
</dbReference>
<feature type="domain" description="ABC transporter" evidence="9">
    <location>
        <begin position="872"/>
        <end position="1075"/>
    </location>
</feature>
<gene>
    <name evidence="11" type="ORF">ACFPET_07075</name>
</gene>
<evidence type="ECO:0000256" key="4">
    <source>
        <dbReference type="ARBA" id="ARBA00022840"/>
    </source>
</evidence>
<keyword evidence="5 8" id="KW-1133">Transmembrane helix</keyword>
<evidence type="ECO:0000259" key="10">
    <source>
        <dbReference type="PROSITE" id="PS50929"/>
    </source>
</evidence>
<evidence type="ECO:0000256" key="3">
    <source>
        <dbReference type="ARBA" id="ARBA00022741"/>
    </source>
</evidence>
<dbReference type="SUPFAM" id="SSF52540">
    <property type="entry name" value="P-loop containing nucleoside triphosphate hydrolases"/>
    <property type="match status" value="2"/>
</dbReference>
<feature type="compositionally biased region" description="Pro residues" evidence="7">
    <location>
        <begin position="528"/>
        <end position="542"/>
    </location>
</feature>
<evidence type="ECO:0000259" key="9">
    <source>
        <dbReference type="PROSITE" id="PS50893"/>
    </source>
</evidence>
<keyword evidence="6 8" id="KW-0472">Membrane</keyword>
<organism evidence="11 12">
    <name type="scientific">Salininema proteolyticum</name>
    <dbReference type="NCBI Taxonomy" id="1607685"/>
    <lineage>
        <taxon>Bacteria</taxon>
        <taxon>Bacillati</taxon>
        <taxon>Actinomycetota</taxon>
        <taxon>Actinomycetes</taxon>
        <taxon>Glycomycetales</taxon>
        <taxon>Glycomycetaceae</taxon>
        <taxon>Salininema</taxon>
    </lineage>
</organism>
<feature type="transmembrane region" description="Helical" evidence="8">
    <location>
        <begin position="42"/>
        <end position="63"/>
    </location>
</feature>
<evidence type="ECO:0000256" key="8">
    <source>
        <dbReference type="SAM" id="Phobius"/>
    </source>
</evidence>
<feature type="transmembrane region" description="Helical" evidence="8">
    <location>
        <begin position="255"/>
        <end position="276"/>
    </location>
</feature>
<feature type="transmembrane region" description="Helical" evidence="8">
    <location>
        <begin position="558"/>
        <end position="577"/>
    </location>
</feature>
<feature type="region of interest" description="Disordered" evidence="7">
    <location>
        <begin position="296"/>
        <end position="319"/>
    </location>
</feature>
<dbReference type="InterPro" id="IPR011527">
    <property type="entry name" value="ABC1_TM_dom"/>
</dbReference>
<feature type="domain" description="ABC transmembrane type-1" evidence="10">
    <location>
        <begin position="13"/>
        <end position="272"/>
    </location>
</feature>
<feature type="domain" description="ABC transmembrane type-1" evidence="10">
    <location>
        <begin position="559"/>
        <end position="823"/>
    </location>
</feature>
<proteinExistence type="predicted"/>
<dbReference type="InterPro" id="IPR003439">
    <property type="entry name" value="ABC_transporter-like_ATP-bd"/>
</dbReference>
<comment type="subcellular location">
    <subcellularLocation>
        <location evidence="1">Cell membrane</location>
        <topology evidence="1">Multi-pass membrane protein</topology>
    </subcellularLocation>
</comment>
<dbReference type="PROSITE" id="PS50893">
    <property type="entry name" value="ABC_TRANSPORTER_2"/>
    <property type="match status" value="2"/>
</dbReference>
<feature type="transmembrane region" description="Helical" evidence="8">
    <location>
        <begin position="128"/>
        <end position="153"/>
    </location>
</feature>
<keyword evidence="2 8" id="KW-0812">Transmembrane</keyword>
<evidence type="ECO:0000313" key="12">
    <source>
        <dbReference type="Proteomes" id="UP001595823"/>
    </source>
</evidence>
<dbReference type="Proteomes" id="UP001595823">
    <property type="component" value="Unassembled WGS sequence"/>
</dbReference>
<keyword evidence="12" id="KW-1185">Reference proteome</keyword>
<dbReference type="Pfam" id="PF00005">
    <property type="entry name" value="ABC_tran"/>
    <property type="match status" value="1"/>
</dbReference>
<dbReference type="PANTHER" id="PTHR24221">
    <property type="entry name" value="ATP-BINDING CASSETTE SUB-FAMILY B"/>
    <property type="match status" value="1"/>
</dbReference>
<feature type="domain" description="ABC transporter" evidence="9">
    <location>
        <begin position="292"/>
        <end position="522"/>
    </location>
</feature>
<evidence type="ECO:0000313" key="11">
    <source>
        <dbReference type="EMBL" id="MFC4334955.1"/>
    </source>
</evidence>
<sequence length="1075" mass="115626">MAIHFARYAIPFAITALLAAGAAAYVPYAITQLVDSLASDRAVQSAVILTGIAAGYTFLRWLATFQVRFLVYRIDITIQRVIFRRLAAAPSEWLTREGKSSQMYLSAIPAQISQLAFVVEFVTESILILVLTGVLTVMVGWIGPVVLAAVVAGSIGAKHLIDKATDADRDFLDSDHRRSALIDVLVSAWQAIDRGGLIRGLMAPMKETRSRQRRLLRRRALRSGEAQMAVGSLPYLVQTIAVALIIMVYSDISTGEVIAILVIVRMILFAVGENLISYEALRFGASISAQARRMFDETKGSSSKPPASGDPGSLTFSGPDGGVVEVPRGARVLIVGATPIHTQEAFSAVERATALGNWNVSRPGDHVTVSRSFPLWDGSIEENAAFWRDSGRVESAFGIVGLSEEVKRMREGADTVLSSTTSSLSDGQRVRLGIAQALLLEPDLLMLEDVFAPLDPERGERLAQNILTSRSFERTVVFTSTRSEYEPCATHRLEWDGANLKVEPMRSETPPEIGAVPQARQPEASDFRPPPTASYEKPAPPPRGSDFLASLRTLYSPWALILIVLTGALAVGMEYVISGLAEQADSWPWVLAMATVTLIGATAAWVNGFTVLSSPIDTVDRLHTRIVGRLAGGGLDQMHESLVGRFGRDFYSLETRVPTILSGTVLMILSLGVSATTVALTGWQTLPVLAVLAVIGWAFWRIARPALIDTMQLSANVRGPLLNFARTALSYGPVHTSRPLQKVVNDRFDDLASVRAVIVGRAGYIRLLTLFGVEMLGLGLFLTAVWAVALLPLQGAIPAGVVVYAAFVLAQSMRTLVDNLQMLDGTILQVSRVAGILGERRLPSRKSLASEADGYDRSVPAQTDSDGSSPVIELKRLVVDRPGVDLPSPVSFTLGKGEFVAVTGPSGCGKSLLLRTIALGRPPAEGTVRLWGRSGGQGRELMAGKGMFIDSEMSLLPVSVSDFFGHLSPGADSLLQRLSDAAGVPVDPASQIDQLSLAERQLVNLARCWWGRPELILADEATSALTAEGERAVLTVLREFSPDTAQVAVLHRAENLDMADSVSAMKVGDQMIGTV</sequence>
<feature type="transmembrane region" description="Helical" evidence="8">
    <location>
        <begin position="686"/>
        <end position="703"/>
    </location>
</feature>
<dbReference type="PROSITE" id="PS50929">
    <property type="entry name" value="ABC_TM1F"/>
    <property type="match status" value="2"/>
</dbReference>
<feature type="transmembrane region" description="Helical" evidence="8">
    <location>
        <begin position="228"/>
        <end position="249"/>
    </location>
</feature>
<feature type="region of interest" description="Disordered" evidence="7">
    <location>
        <begin position="506"/>
        <end position="542"/>
    </location>
</feature>
<feature type="transmembrane region" description="Helical" evidence="8">
    <location>
        <begin position="767"/>
        <end position="789"/>
    </location>
</feature>
<dbReference type="InterPro" id="IPR003593">
    <property type="entry name" value="AAA+_ATPase"/>
</dbReference>
<dbReference type="EMBL" id="JBHSDK010000010">
    <property type="protein sequence ID" value="MFC4334955.1"/>
    <property type="molecule type" value="Genomic_DNA"/>
</dbReference>
<dbReference type="RefSeq" id="WP_380619152.1">
    <property type="nucleotide sequence ID" value="NZ_JBHSDK010000010.1"/>
</dbReference>
<dbReference type="Gene3D" id="3.40.50.300">
    <property type="entry name" value="P-loop containing nucleotide triphosphate hydrolases"/>
    <property type="match status" value="2"/>
</dbReference>
<feature type="transmembrane region" description="Helical" evidence="8">
    <location>
        <begin position="589"/>
        <end position="612"/>
    </location>
</feature>
<evidence type="ECO:0000256" key="2">
    <source>
        <dbReference type="ARBA" id="ARBA00022692"/>
    </source>
</evidence>
<dbReference type="SMART" id="SM00382">
    <property type="entry name" value="AAA"/>
    <property type="match status" value="1"/>
</dbReference>
<feature type="transmembrane region" description="Helical" evidence="8">
    <location>
        <begin position="795"/>
        <end position="813"/>
    </location>
</feature>
<dbReference type="InterPro" id="IPR036640">
    <property type="entry name" value="ABC1_TM_sf"/>
</dbReference>
<keyword evidence="3" id="KW-0547">Nucleotide-binding</keyword>
<keyword evidence="4 11" id="KW-0067">ATP-binding</keyword>
<dbReference type="Gene3D" id="1.20.1560.10">
    <property type="entry name" value="ABC transporter type 1, transmembrane domain"/>
    <property type="match status" value="2"/>
</dbReference>
<dbReference type="GO" id="GO:0005524">
    <property type="term" value="F:ATP binding"/>
    <property type="evidence" value="ECO:0007669"/>
    <property type="project" value="UniProtKB-KW"/>
</dbReference>
<evidence type="ECO:0000256" key="5">
    <source>
        <dbReference type="ARBA" id="ARBA00022989"/>
    </source>
</evidence>
<protein>
    <submittedName>
        <fullName evidence="11">ATP-binding cassette domain-containing protein</fullName>
    </submittedName>
</protein>